<feature type="compositionally biased region" description="Polar residues" evidence="1">
    <location>
        <begin position="63"/>
        <end position="77"/>
    </location>
</feature>
<evidence type="ECO:0000256" key="1">
    <source>
        <dbReference type="SAM" id="MobiDB-lite"/>
    </source>
</evidence>
<feature type="compositionally biased region" description="Acidic residues" evidence="1">
    <location>
        <begin position="336"/>
        <end position="345"/>
    </location>
</feature>
<dbReference type="STRING" id="1314674.A0A0D7AZQ7"/>
<feature type="compositionally biased region" description="Low complexity" evidence="1">
    <location>
        <begin position="215"/>
        <end position="236"/>
    </location>
</feature>
<dbReference type="OrthoDB" id="2802795at2759"/>
<accession>A0A0D7AZQ7</accession>
<evidence type="ECO:0000313" key="2">
    <source>
        <dbReference type="EMBL" id="KIY62746.1"/>
    </source>
</evidence>
<proteinExistence type="predicted"/>
<name>A0A0D7AZQ7_9AGAR</name>
<dbReference type="AlphaFoldDB" id="A0A0D7AZQ7"/>
<feature type="region of interest" description="Disordered" evidence="1">
    <location>
        <begin position="1"/>
        <end position="83"/>
    </location>
</feature>
<evidence type="ECO:0000313" key="3">
    <source>
        <dbReference type="Proteomes" id="UP000054007"/>
    </source>
</evidence>
<feature type="region of interest" description="Disordered" evidence="1">
    <location>
        <begin position="213"/>
        <end position="370"/>
    </location>
</feature>
<feature type="compositionally biased region" description="Pro residues" evidence="1">
    <location>
        <begin position="312"/>
        <end position="321"/>
    </location>
</feature>
<dbReference type="EMBL" id="KN880752">
    <property type="protein sequence ID" value="KIY62746.1"/>
    <property type="molecule type" value="Genomic_DNA"/>
</dbReference>
<gene>
    <name evidence="2" type="ORF">CYLTODRAFT_166413</name>
</gene>
<protein>
    <submittedName>
        <fullName evidence="2">Uncharacterized protein</fullName>
    </submittedName>
</protein>
<keyword evidence="3" id="KW-1185">Reference proteome</keyword>
<dbReference type="Proteomes" id="UP000054007">
    <property type="component" value="Unassembled WGS sequence"/>
</dbReference>
<feature type="region of interest" description="Disordered" evidence="1">
    <location>
        <begin position="382"/>
        <end position="449"/>
    </location>
</feature>
<organism evidence="2 3">
    <name type="scientific">Cylindrobasidium torrendii FP15055 ss-10</name>
    <dbReference type="NCBI Taxonomy" id="1314674"/>
    <lineage>
        <taxon>Eukaryota</taxon>
        <taxon>Fungi</taxon>
        <taxon>Dikarya</taxon>
        <taxon>Basidiomycota</taxon>
        <taxon>Agaricomycotina</taxon>
        <taxon>Agaricomycetes</taxon>
        <taxon>Agaricomycetidae</taxon>
        <taxon>Agaricales</taxon>
        <taxon>Marasmiineae</taxon>
        <taxon>Physalacriaceae</taxon>
        <taxon>Cylindrobasidium</taxon>
    </lineage>
</organism>
<sequence>MDRSPPYSTIRLHSDDNGPFHPSIGSAPNDSYYSSESEDEYAPPPLPSSSQRPCRTKPCLKTRTPNNTPSESSSRENCPTFPFLHMHPRHPSYSQLSHPHDDSERLKTVVFNDTCPKDVFRIPNYDRSATEPARTPLSYQDLLELKAIQRQLPLADQPDDVITGRPASTYLRKVPIGLLPLVDTSSAPAVSQEVNTPRTLSSSTERMMCAKTDRAGGSLASSSPSSPPHSSALFQPVFPPPPRPSQQTPNTPVRLPRFNLAPLPLMDSPSPSAPIPESCSAPKSPKPRNVMWINGEEVSLDDEEPCAQESTPPSPRCPSPPPKKERNVMWINGVEIDLDEDEEQENKESAPSHLPTPPMAPSTLAAEPAPIDPLFIASSFQARRKQVAPPVQSAPTRSLFPFAPRPELAQPGKVTGKESSGRRPTHGLPTPPLTPSNSVCPSENEEEDD</sequence>
<reference evidence="2 3" key="1">
    <citation type="journal article" date="2015" name="Fungal Genet. Biol.">
        <title>Evolution of novel wood decay mechanisms in Agaricales revealed by the genome sequences of Fistulina hepatica and Cylindrobasidium torrendii.</title>
        <authorList>
            <person name="Floudas D."/>
            <person name="Held B.W."/>
            <person name="Riley R."/>
            <person name="Nagy L.G."/>
            <person name="Koehler G."/>
            <person name="Ransdell A.S."/>
            <person name="Younus H."/>
            <person name="Chow J."/>
            <person name="Chiniquy J."/>
            <person name="Lipzen A."/>
            <person name="Tritt A."/>
            <person name="Sun H."/>
            <person name="Haridas S."/>
            <person name="LaButti K."/>
            <person name="Ohm R.A."/>
            <person name="Kues U."/>
            <person name="Blanchette R.A."/>
            <person name="Grigoriev I.V."/>
            <person name="Minto R.E."/>
            <person name="Hibbett D.S."/>
        </authorList>
    </citation>
    <scope>NUCLEOTIDE SEQUENCE [LARGE SCALE GENOMIC DNA]</scope>
    <source>
        <strain evidence="2 3">FP15055 ss-10</strain>
    </source>
</reference>